<proteinExistence type="predicted"/>
<evidence type="ECO:0000256" key="1">
    <source>
        <dbReference type="SAM" id="MobiDB-lite"/>
    </source>
</evidence>
<evidence type="ECO:0000313" key="3">
    <source>
        <dbReference type="Proteomes" id="UP001221757"/>
    </source>
</evidence>
<protein>
    <submittedName>
        <fullName evidence="2">Uncharacterized protein</fullName>
    </submittedName>
</protein>
<feature type="region of interest" description="Disordered" evidence="1">
    <location>
        <begin position="1"/>
        <end position="40"/>
    </location>
</feature>
<dbReference type="Proteomes" id="UP001221757">
    <property type="component" value="Unassembled WGS sequence"/>
</dbReference>
<gene>
    <name evidence="2" type="ORF">B0H17DRAFT_1149164</name>
</gene>
<dbReference type="AlphaFoldDB" id="A0AAD7FUP3"/>
<feature type="region of interest" description="Disordered" evidence="1">
    <location>
        <begin position="83"/>
        <end position="134"/>
    </location>
</feature>
<organism evidence="2 3">
    <name type="scientific">Mycena rosella</name>
    <name type="common">Pink bonnet</name>
    <name type="synonym">Agaricus rosellus</name>
    <dbReference type="NCBI Taxonomy" id="1033263"/>
    <lineage>
        <taxon>Eukaryota</taxon>
        <taxon>Fungi</taxon>
        <taxon>Dikarya</taxon>
        <taxon>Basidiomycota</taxon>
        <taxon>Agaricomycotina</taxon>
        <taxon>Agaricomycetes</taxon>
        <taxon>Agaricomycetidae</taxon>
        <taxon>Agaricales</taxon>
        <taxon>Marasmiineae</taxon>
        <taxon>Mycenaceae</taxon>
        <taxon>Mycena</taxon>
    </lineage>
</organism>
<evidence type="ECO:0000313" key="2">
    <source>
        <dbReference type="EMBL" id="KAJ7639912.1"/>
    </source>
</evidence>
<feature type="compositionally biased region" description="Basic and acidic residues" evidence="1">
    <location>
        <begin position="22"/>
        <end position="32"/>
    </location>
</feature>
<reference evidence="2" key="1">
    <citation type="submission" date="2023-03" db="EMBL/GenBank/DDBJ databases">
        <title>Massive genome expansion in bonnet fungi (Mycena s.s.) driven by repeated elements and novel gene families across ecological guilds.</title>
        <authorList>
            <consortium name="Lawrence Berkeley National Laboratory"/>
            <person name="Harder C.B."/>
            <person name="Miyauchi S."/>
            <person name="Viragh M."/>
            <person name="Kuo A."/>
            <person name="Thoen E."/>
            <person name="Andreopoulos B."/>
            <person name="Lu D."/>
            <person name="Skrede I."/>
            <person name="Drula E."/>
            <person name="Henrissat B."/>
            <person name="Morin E."/>
            <person name="Kohler A."/>
            <person name="Barry K."/>
            <person name="LaButti K."/>
            <person name="Morin E."/>
            <person name="Salamov A."/>
            <person name="Lipzen A."/>
            <person name="Mereny Z."/>
            <person name="Hegedus B."/>
            <person name="Baldrian P."/>
            <person name="Stursova M."/>
            <person name="Weitz H."/>
            <person name="Taylor A."/>
            <person name="Grigoriev I.V."/>
            <person name="Nagy L.G."/>
            <person name="Martin F."/>
            <person name="Kauserud H."/>
        </authorList>
    </citation>
    <scope>NUCLEOTIDE SEQUENCE</scope>
    <source>
        <strain evidence="2">CBHHK067</strain>
    </source>
</reference>
<keyword evidence="3" id="KW-1185">Reference proteome</keyword>
<sequence length="357" mass="40412">MRMPKIGRVIRLEENDTTGEEEACRPDPEHRSTQSAARELSKRGPNILALDCKVDLLRSLLSWQAAAKPAGRMRRRTYDPTEVRWNRNGDYNGSRENGADDSVNFQNTSSSMHHKLRRPYPNTPSSSKARPIDAPTRLTTPERVKFFMSTFYGFRPLQMFISAPEYLNAQRFLSRTDVTYVTWKSKHKFHGQTAPDLYGVMAASGFLMDVPQISDSAAEPREDLEPRLQTQMVLFPGKKKAAVGNVGPLEREVDVRACCGGVDFGREAWARATSCSLDFRPDLGQEPPCLLFDLHTDGSILRSNRITHEWRTPVIQSPKMPDPSPDNFGEILAFRLCQIPTFFIQIGLRLEANPDKK</sequence>
<comment type="caution">
    <text evidence="2">The sequence shown here is derived from an EMBL/GenBank/DDBJ whole genome shotgun (WGS) entry which is preliminary data.</text>
</comment>
<name>A0AAD7FUP3_MYCRO</name>
<dbReference type="EMBL" id="JARKIE010000438">
    <property type="protein sequence ID" value="KAJ7639912.1"/>
    <property type="molecule type" value="Genomic_DNA"/>
</dbReference>
<accession>A0AAD7FUP3</accession>